<reference evidence="1" key="1">
    <citation type="submission" date="2015-10" db="EMBL/GenBank/DDBJ databases">
        <title>Comparative analysis of sym-gene organization in Rhizobium leguminosarum bv. viciae strains, isolated from different host plants and demonstrating clear differences in symbiotic specificity.</title>
        <authorList>
            <person name="Chirak E.R."/>
            <person name="Kimeklis A.K."/>
            <person name="Andronov E.E."/>
        </authorList>
    </citation>
    <scope>NUCLEOTIDE SEQUENCE</scope>
    <source>
        <strain evidence="1">Vaf12</strain>
    </source>
</reference>
<protein>
    <submittedName>
        <fullName evidence="1">Uncharacterized protein</fullName>
    </submittedName>
</protein>
<proteinExistence type="predicted"/>
<sequence length="50" mass="5452">MPGAEVSDLQSTLRSGALQTMSAAYTREEDLAFVNEVSRTLLPLLGRRLS</sequence>
<accession>A0A0U3J6P7</accession>
<organism evidence="1">
    <name type="scientific">Rhizobium leguminosarum bv. viciae</name>
    <dbReference type="NCBI Taxonomy" id="387"/>
    <lineage>
        <taxon>Bacteria</taxon>
        <taxon>Pseudomonadati</taxon>
        <taxon>Pseudomonadota</taxon>
        <taxon>Alphaproteobacteria</taxon>
        <taxon>Hyphomicrobiales</taxon>
        <taxon>Rhizobiaceae</taxon>
        <taxon>Rhizobium/Agrobacterium group</taxon>
        <taxon>Rhizobium</taxon>
    </lineage>
</organism>
<evidence type="ECO:0000313" key="1">
    <source>
        <dbReference type="EMBL" id="ALU64410.1"/>
    </source>
</evidence>
<name>A0A0U3J6P7_RHILV</name>
<dbReference type="EMBL" id="KT944070">
    <property type="protein sequence ID" value="ALU64410.1"/>
    <property type="molecule type" value="Genomic_DNA"/>
</dbReference>
<dbReference type="AlphaFoldDB" id="A0A0U3J6P7"/>